<feature type="transmembrane region" description="Helical" evidence="11">
    <location>
        <begin position="197"/>
        <end position="215"/>
    </location>
</feature>
<dbReference type="RefSeq" id="WP_191210567.1">
    <property type="nucleotide sequence ID" value="NZ_BAABKL010000050.1"/>
</dbReference>
<feature type="transmembrane region" description="Helical" evidence="11">
    <location>
        <begin position="613"/>
        <end position="632"/>
    </location>
</feature>
<evidence type="ECO:0000256" key="2">
    <source>
        <dbReference type="ARBA" id="ARBA00022448"/>
    </source>
</evidence>
<feature type="transmembrane region" description="Helical" evidence="11">
    <location>
        <begin position="24"/>
        <end position="42"/>
    </location>
</feature>
<protein>
    <submittedName>
        <fullName evidence="17">Na+/H+ antiporter subunit A</fullName>
    </submittedName>
</protein>
<dbReference type="InterPro" id="IPR007182">
    <property type="entry name" value="MnhB"/>
</dbReference>
<keyword evidence="4" id="KW-1003">Cell membrane</keyword>
<dbReference type="Proteomes" id="UP000632289">
    <property type="component" value="Unassembled WGS sequence"/>
</dbReference>
<feature type="transmembrane region" description="Helical" evidence="11">
    <location>
        <begin position="587"/>
        <end position="606"/>
    </location>
</feature>
<feature type="transmembrane region" description="Helical" evidence="11">
    <location>
        <begin position="315"/>
        <end position="339"/>
    </location>
</feature>
<feature type="domain" description="NADH-Ubiquinone oxidoreductase (complex I) chain 5 N-terminal" evidence="13">
    <location>
        <begin position="64"/>
        <end position="104"/>
    </location>
</feature>
<evidence type="ECO:0000259" key="13">
    <source>
        <dbReference type="Pfam" id="PF00662"/>
    </source>
</evidence>
<keyword evidence="18" id="KW-1185">Reference proteome</keyword>
<evidence type="ECO:0000256" key="7">
    <source>
        <dbReference type="ARBA" id="ARBA00023065"/>
    </source>
</evidence>
<proteinExistence type="predicted"/>
<feature type="transmembrane region" description="Helical" evidence="11">
    <location>
        <begin position="839"/>
        <end position="858"/>
    </location>
</feature>
<feature type="region of interest" description="Disordered" evidence="10">
    <location>
        <begin position="762"/>
        <end position="788"/>
    </location>
</feature>
<dbReference type="GO" id="GO:0005886">
    <property type="term" value="C:plasma membrane"/>
    <property type="evidence" value="ECO:0007669"/>
    <property type="project" value="UniProtKB-SubCell"/>
</dbReference>
<dbReference type="InterPro" id="IPR001750">
    <property type="entry name" value="ND/Mrp_TM"/>
</dbReference>
<feature type="transmembrane region" description="Helical" evidence="11">
    <location>
        <begin position="128"/>
        <end position="147"/>
    </location>
</feature>
<evidence type="ECO:0000256" key="9">
    <source>
        <dbReference type="RuleBase" id="RU000320"/>
    </source>
</evidence>
<comment type="subcellular location">
    <subcellularLocation>
        <location evidence="1">Cell membrane</location>
        <topology evidence="1">Multi-pass membrane protein</topology>
    </subcellularLocation>
    <subcellularLocation>
        <location evidence="9">Membrane</location>
        <topology evidence="9">Multi-pass membrane protein</topology>
    </subcellularLocation>
</comment>
<feature type="transmembrane region" description="Helical" evidence="11">
    <location>
        <begin position="557"/>
        <end position="581"/>
    </location>
</feature>
<dbReference type="Pfam" id="PF20501">
    <property type="entry name" value="MbhE"/>
    <property type="match status" value="1"/>
</dbReference>
<feature type="transmembrane region" description="Helical" evidence="11">
    <location>
        <begin position="678"/>
        <end position="698"/>
    </location>
</feature>
<sequence>MLGLVVLHLGCAAALPVLTRWLGRAVWAVAAVVPLAALGWAFAQAGPVLDGGAVTERLAWAPALGLELAFRLDGLGLLMVAVVGGVGVAVLAYSAYYFRRDTGREAGLLLAFAGVMFGLVVADNLFLLYLFWELTSVASFLLIAGRGRGPEHRRAAEQALLVTVAGGLVMLLGFVMLGQAAGTYTLSEILADPPRGGLVPAALVLVLVGAFAKSAQYPLHNWLPAAMVAPTPVSAYLHAAAMVKAGVYLVARLAPGFAEVAPWRELVLVVGLFTMVAGAWQALKETDLKRLLAYGTISELGLLIALLGVGTRTAALAGVLTLLAHALFKSALFMVVGIVDHQCGTRDLRELSRVGAALPGLLTVALLAAASMAKLPPFVGFLGEDAGFEAFLHDAFAGHGWALAALTAGSLLTVAYTARAVWGAFAGKPGVAANGPQRPAAGFVAPAAALAGLGLATGLAYPATAALTTAYADLYPHSGGGTPYEPALWHGLTPALGLSALTLLGLAVHAARDRLAAVSARLPRLPDGERAYRAALVGLFQGAVWVTRRTQVGSLPLYLTVVLVTVVALPGAALLLAAPPLDGVPVWWTPLEVPLAVVVLTAAVAATLMRSRLTAVLVTGAVGYAVAALFVLHGAPDLALTQFLVESLTLVIIVLVLRRMPTRFTPAEQAPRARRLRAAVALAVGGFVAAFAVVASQARRGEGVSVEYLRRVGETGGENVVNAIIVDFRALDTLGEISVLLVTSIGVASLVRVWRGAVAEPASAAGAGPRGPGPRAAPQRGEETRAVSWDAPHERWLPGAGDRAGTERSVLMEVVARLLFPSVVVLSLFLLFSGHYRPGGGFAGGLVAALAFVLRFLVGGRADLGLAAPVDPAVVAGAGLTLATVTGTLPLAFGSPALTSTPWEVHVPLVGAVHATTSLFFDIGVYLLVVGVVLKLLAASGGARVPARPASGRGGR</sequence>
<reference evidence="17" key="1">
    <citation type="submission" date="2020-09" db="EMBL/GenBank/DDBJ databases">
        <title>Secondary metabolite and genome analysis of marine Streptomyces chumphonensis KK1-2T.</title>
        <authorList>
            <person name="Phongsopitanun W."/>
            <person name="Kanchanasin P."/>
            <person name="Pittayakhajonwut P."/>
            <person name="Suwanborirux K."/>
            <person name="Tanasupawat S."/>
        </authorList>
    </citation>
    <scope>NUCLEOTIDE SEQUENCE</scope>
    <source>
        <strain evidence="17">KK1-2</strain>
    </source>
</reference>
<evidence type="ECO:0000256" key="6">
    <source>
        <dbReference type="ARBA" id="ARBA00022989"/>
    </source>
</evidence>
<evidence type="ECO:0000259" key="15">
    <source>
        <dbReference type="Pfam" id="PF13244"/>
    </source>
</evidence>
<dbReference type="Pfam" id="PF13244">
    <property type="entry name" value="MbhD"/>
    <property type="match status" value="1"/>
</dbReference>
<feature type="transmembrane region" description="Helical" evidence="11">
    <location>
        <begin position="870"/>
        <end position="893"/>
    </location>
</feature>
<keyword evidence="6 11" id="KW-1133">Transmembrane helix</keyword>
<dbReference type="InterPro" id="IPR046806">
    <property type="entry name" value="MrpA_C/MbhE"/>
</dbReference>
<feature type="transmembrane region" description="Helical" evidence="11">
    <location>
        <begin position="737"/>
        <end position="754"/>
    </location>
</feature>
<evidence type="ECO:0000256" key="4">
    <source>
        <dbReference type="ARBA" id="ARBA00022475"/>
    </source>
</evidence>
<dbReference type="Pfam" id="PF00361">
    <property type="entry name" value="Proton_antipo_M"/>
    <property type="match status" value="1"/>
</dbReference>
<keyword evidence="2" id="KW-0813">Transport</keyword>
<evidence type="ECO:0000256" key="8">
    <source>
        <dbReference type="ARBA" id="ARBA00023136"/>
    </source>
</evidence>
<dbReference type="EMBL" id="JACXYU010000009">
    <property type="protein sequence ID" value="MBD3933265.1"/>
    <property type="molecule type" value="Genomic_DNA"/>
</dbReference>
<dbReference type="PRINTS" id="PR01434">
    <property type="entry name" value="NADHDHGNASE5"/>
</dbReference>
<dbReference type="InterPro" id="IPR050616">
    <property type="entry name" value="CPA3_Na-H_Antiporter_A"/>
</dbReference>
<keyword evidence="7" id="KW-0406">Ion transport</keyword>
<feature type="domain" description="Na+/H+ antiporter MnhB subunit-related protein" evidence="14">
    <location>
        <begin position="812"/>
        <end position="934"/>
    </location>
</feature>
<feature type="transmembrane region" description="Helical" evidence="11">
    <location>
        <begin position="105"/>
        <end position="122"/>
    </location>
</feature>
<dbReference type="PANTHER" id="PTHR43373">
    <property type="entry name" value="NA(+)/H(+) ANTIPORTER SUBUNIT"/>
    <property type="match status" value="1"/>
</dbReference>
<accession>A0A927F0A4</accession>
<dbReference type="AlphaFoldDB" id="A0A927F0A4"/>
<dbReference type="GO" id="GO:0015297">
    <property type="term" value="F:antiporter activity"/>
    <property type="evidence" value="ECO:0007669"/>
    <property type="project" value="UniProtKB-KW"/>
</dbReference>
<feature type="domain" description="MrpA C-terminal/MbhD" evidence="15">
    <location>
        <begin position="598"/>
        <end position="661"/>
    </location>
</feature>
<evidence type="ECO:0000256" key="5">
    <source>
        <dbReference type="ARBA" id="ARBA00022692"/>
    </source>
</evidence>
<keyword evidence="3" id="KW-0050">Antiport</keyword>
<evidence type="ECO:0000259" key="16">
    <source>
        <dbReference type="Pfam" id="PF20501"/>
    </source>
</evidence>
<keyword evidence="5 9" id="KW-0812">Transmembrane</keyword>
<evidence type="ECO:0000256" key="11">
    <source>
        <dbReference type="SAM" id="Phobius"/>
    </source>
</evidence>
<gene>
    <name evidence="17" type="ORF">IF129_17115</name>
</gene>
<feature type="transmembrane region" description="Helical" evidence="11">
    <location>
        <begin position="487"/>
        <end position="511"/>
    </location>
</feature>
<dbReference type="InterPro" id="IPR025383">
    <property type="entry name" value="MrpA_C/MbhD"/>
</dbReference>
<feature type="transmembrane region" description="Helical" evidence="11">
    <location>
        <begin position="913"/>
        <end position="938"/>
    </location>
</feature>
<feature type="domain" description="MrpA C-terminal/MbhE" evidence="16">
    <location>
        <begin position="674"/>
        <end position="758"/>
    </location>
</feature>
<evidence type="ECO:0000256" key="1">
    <source>
        <dbReference type="ARBA" id="ARBA00004651"/>
    </source>
</evidence>
<evidence type="ECO:0000313" key="18">
    <source>
        <dbReference type="Proteomes" id="UP000632289"/>
    </source>
</evidence>
<feature type="transmembrane region" description="Helical" evidence="11">
    <location>
        <begin position="266"/>
        <end position="284"/>
    </location>
</feature>
<name>A0A927F0A4_9ACTN</name>
<feature type="transmembrane region" description="Helical" evidence="11">
    <location>
        <begin position="78"/>
        <end position="98"/>
    </location>
</feature>
<evidence type="ECO:0000259" key="14">
    <source>
        <dbReference type="Pfam" id="PF04039"/>
    </source>
</evidence>
<evidence type="ECO:0000256" key="3">
    <source>
        <dbReference type="ARBA" id="ARBA00022449"/>
    </source>
</evidence>
<dbReference type="PANTHER" id="PTHR43373:SF1">
    <property type="entry name" value="NA(+)_H(+) ANTIPORTER SUBUNIT A"/>
    <property type="match status" value="1"/>
</dbReference>
<feature type="compositionally biased region" description="Low complexity" evidence="10">
    <location>
        <begin position="762"/>
        <end position="779"/>
    </location>
</feature>
<feature type="transmembrane region" description="Helical" evidence="11">
    <location>
        <begin position="159"/>
        <end position="177"/>
    </location>
</feature>
<feature type="transmembrane region" description="Helical" evidence="11">
    <location>
        <begin position="443"/>
        <end position="467"/>
    </location>
</feature>
<keyword evidence="8 11" id="KW-0472">Membrane</keyword>
<feature type="transmembrane region" description="Helical" evidence="11">
    <location>
        <begin position="814"/>
        <end position="833"/>
    </location>
</feature>
<evidence type="ECO:0000313" key="17">
    <source>
        <dbReference type="EMBL" id="MBD3933265.1"/>
    </source>
</evidence>
<organism evidence="17 18">
    <name type="scientific">Streptomyces chumphonensis</name>
    <dbReference type="NCBI Taxonomy" id="1214925"/>
    <lineage>
        <taxon>Bacteria</taxon>
        <taxon>Bacillati</taxon>
        <taxon>Actinomycetota</taxon>
        <taxon>Actinomycetes</taxon>
        <taxon>Kitasatosporales</taxon>
        <taxon>Streptomycetaceae</taxon>
        <taxon>Streptomyces</taxon>
    </lineage>
</organism>
<comment type="caution">
    <text evidence="17">The sequence shown here is derived from an EMBL/GenBank/DDBJ whole genome shotgun (WGS) entry which is preliminary data.</text>
</comment>
<dbReference type="GO" id="GO:0006811">
    <property type="term" value="P:monoatomic ion transport"/>
    <property type="evidence" value="ECO:0007669"/>
    <property type="project" value="UniProtKB-KW"/>
</dbReference>
<dbReference type="Pfam" id="PF04039">
    <property type="entry name" value="MnhB"/>
    <property type="match status" value="1"/>
</dbReference>
<dbReference type="InterPro" id="IPR001516">
    <property type="entry name" value="Proton_antipo_N"/>
</dbReference>
<dbReference type="NCBIfam" id="NF009284">
    <property type="entry name" value="PRK12644.1"/>
    <property type="match status" value="1"/>
</dbReference>
<evidence type="ECO:0000259" key="12">
    <source>
        <dbReference type="Pfam" id="PF00361"/>
    </source>
</evidence>
<evidence type="ECO:0000256" key="10">
    <source>
        <dbReference type="SAM" id="MobiDB-lite"/>
    </source>
</evidence>
<feature type="transmembrane region" description="Helical" evidence="11">
    <location>
        <begin position="351"/>
        <end position="373"/>
    </location>
</feature>
<feature type="transmembrane region" description="Helical" evidence="11">
    <location>
        <begin position="401"/>
        <end position="422"/>
    </location>
</feature>
<feature type="transmembrane region" description="Helical" evidence="11">
    <location>
        <begin position="638"/>
        <end position="657"/>
    </location>
</feature>
<feature type="domain" description="NADH:quinone oxidoreductase/Mrp antiporter transmembrane" evidence="12">
    <location>
        <begin position="122"/>
        <end position="410"/>
    </location>
</feature>
<dbReference type="Pfam" id="PF00662">
    <property type="entry name" value="Proton_antipo_N"/>
    <property type="match status" value="1"/>
</dbReference>
<feature type="transmembrane region" description="Helical" evidence="11">
    <location>
        <begin position="291"/>
        <end position="309"/>
    </location>
</feature>